<name>A0ABY5SUC2_9SPHN</name>
<dbReference type="InterPro" id="IPR011006">
    <property type="entry name" value="CheY-like_superfamily"/>
</dbReference>
<dbReference type="PROSITE" id="PS50043">
    <property type="entry name" value="HTH_LUXR_2"/>
    <property type="match status" value="1"/>
</dbReference>
<evidence type="ECO:0000256" key="2">
    <source>
        <dbReference type="PROSITE-ProRule" id="PRU00169"/>
    </source>
</evidence>
<feature type="domain" description="HTH luxR-type" evidence="3">
    <location>
        <begin position="129"/>
        <end position="194"/>
    </location>
</feature>
<dbReference type="SUPFAM" id="SSF52172">
    <property type="entry name" value="CheY-like"/>
    <property type="match status" value="1"/>
</dbReference>
<evidence type="ECO:0000313" key="6">
    <source>
        <dbReference type="Proteomes" id="UP001065265"/>
    </source>
</evidence>
<keyword evidence="1" id="KW-0238">DNA-binding</keyword>
<evidence type="ECO:0000256" key="1">
    <source>
        <dbReference type="ARBA" id="ARBA00023125"/>
    </source>
</evidence>
<keyword evidence="2" id="KW-0597">Phosphoprotein</keyword>
<dbReference type="PANTHER" id="PTHR43214">
    <property type="entry name" value="TWO-COMPONENT RESPONSE REGULATOR"/>
    <property type="match status" value="1"/>
</dbReference>
<dbReference type="EMBL" id="CP092471">
    <property type="protein sequence ID" value="UVI38147.1"/>
    <property type="molecule type" value="Genomic_DNA"/>
</dbReference>
<feature type="modified residue" description="4-aspartylphosphate" evidence="2">
    <location>
        <position position="41"/>
    </location>
</feature>
<evidence type="ECO:0000313" key="5">
    <source>
        <dbReference type="EMBL" id="UVI38147.1"/>
    </source>
</evidence>
<dbReference type="CDD" id="cd06170">
    <property type="entry name" value="LuxR_C_like"/>
    <property type="match status" value="1"/>
</dbReference>
<dbReference type="InterPro" id="IPR000792">
    <property type="entry name" value="Tscrpt_reg_LuxR_C"/>
</dbReference>
<dbReference type="InterPro" id="IPR016032">
    <property type="entry name" value="Sig_transdc_resp-reg_C-effctor"/>
</dbReference>
<dbReference type="InterPro" id="IPR039420">
    <property type="entry name" value="WalR-like"/>
</dbReference>
<reference evidence="5" key="1">
    <citation type="submission" date="2022-02" db="EMBL/GenBank/DDBJ databases">
        <title>Qipengyuania spongiae sp. nov., isolated from marine sponge.</title>
        <authorList>
            <person name="Li Z."/>
            <person name="Zhang M."/>
        </authorList>
    </citation>
    <scope>NUCLEOTIDE SEQUENCE</scope>
    <source>
        <strain evidence="5">PHS-Z21</strain>
    </source>
</reference>
<dbReference type="PRINTS" id="PR00038">
    <property type="entry name" value="HTHLUXR"/>
</dbReference>
<dbReference type="InterPro" id="IPR001789">
    <property type="entry name" value="Sig_transdc_resp-reg_receiver"/>
</dbReference>
<evidence type="ECO:0000259" key="3">
    <source>
        <dbReference type="PROSITE" id="PS50043"/>
    </source>
</evidence>
<accession>A0ABY5SUC2</accession>
<gene>
    <name evidence="5" type="ORF">L1F33_07630</name>
</gene>
<dbReference type="PROSITE" id="PS00622">
    <property type="entry name" value="HTH_LUXR_1"/>
    <property type="match status" value="1"/>
</dbReference>
<evidence type="ECO:0000259" key="4">
    <source>
        <dbReference type="PROSITE" id="PS50110"/>
    </source>
</evidence>
<feature type="domain" description="Response regulatory" evidence="4">
    <location>
        <begin position="1"/>
        <end position="106"/>
    </location>
</feature>
<dbReference type="RefSeq" id="WP_420910605.1">
    <property type="nucleotide sequence ID" value="NZ_CP092471.1"/>
</dbReference>
<protein>
    <submittedName>
        <fullName evidence="5">Response regulator transcription factor</fullName>
    </submittedName>
</protein>
<dbReference type="Gene3D" id="3.40.50.2300">
    <property type="match status" value="1"/>
</dbReference>
<keyword evidence="6" id="KW-1185">Reference proteome</keyword>
<dbReference type="Proteomes" id="UP001065265">
    <property type="component" value="Chromosome"/>
</dbReference>
<dbReference type="SUPFAM" id="SSF46894">
    <property type="entry name" value="C-terminal effector domain of the bipartite response regulators"/>
    <property type="match status" value="1"/>
</dbReference>
<sequence>MRERIETILRGTEFEIVIAIGPGDPIDEALHAYDPDICLLDMRAPDSTGLHPLIQLRHSGDAPAVVLLVYGIDDDTLLSAVTHRVEGIVTEEDGNGQLLDTLRTVARGEKSIPNDLLHRALELAIRGRAANPLETLARREREIAEEVARGARNREIGERLGMSEGTVKVYLYAIYRKLGIKTRTELALLVHGRPPVRES</sequence>
<dbReference type="Pfam" id="PF00196">
    <property type="entry name" value="GerE"/>
    <property type="match status" value="1"/>
</dbReference>
<proteinExistence type="predicted"/>
<dbReference type="PROSITE" id="PS50110">
    <property type="entry name" value="RESPONSE_REGULATORY"/>
    <property type="match status" value="1"/>
</dbReference>
<dbReference type="SMART" id="SM00421">
    <property type="entry name" value="HTH_LUXR"/>
    <property type="match status" value="1"/>
</dbReference>
<organism evidence="5 6">
    <name type="scientific">Qipengyuania spongiae</name>
    <dbReference type="NCBI Taxonomy" id="2909673"/>
    <lineage>
        <taxon>Bacteria</taxon>
        <taxon>Pseudomonadati</taxon>
        <taxon>Pseudomonadota</taxon>
        <taxon>Alphaproteobacteria</taxon>
        <taxon>Sphingomonadales</taxon>
        <taxon>Erythrobacteraceae</taxon>
        <taxon>Qipengyuania</taxon>
    </lineage>
</organism>